<evidence type="ECO:0000256" key="3">
    <source>
        <dbReference type="ARBA" id="ARBA00022553"/>
    </source>
</evidence>
<dbReference type="InterPro" id="IPR013587">
    <property type="entry name" value="Nitrate/nitrite_sensing"/>
</dbReference>
<dbReference type="InterPro" id="IPR050428">
    <property type="entry name" value="TCS_sensor_his_kinase"/>
</dbReference>
<sequence>MSAADDRPLHVSRNLWRTIVQWRNWPLLVKLGMVLVVPVVAALVLGVLRVVTDVQLANSYGDIERIANLRVELVRTLSAVQRERSAAVAPGADFPTVTKATDAAVATMKDTVRNTPDLGDNATQRYRELSGMLGVLGYARQQLTGGNEQSAQDAQDAYAGLTTAMLEFDRSLVGRFPDEALANTAIALNELQSAREQVSLQEATGLLGMKDGSLSDTDKETLSEAEIQLNTNLEEFQSVAPQQFLDRYDGTVTGSAQTQRTLLVVDARGSGEIGLPFTEAQWRSTFDTTANLTTEVTGFVAKSLRSQSAVLAASYRTSWTIELVLLLVVVLLAVGIGGGLGRYLLRTVGQLRSTALDVAHNQLPAAVRSIRAGQDVGIPPVPLRTTEEFGQLAKAFDTVLGQAVSSAGEEARLRSTLSDMLTNLSRRSQGLVQRQLRLMEQLEQGEDDPDKLSNLFKVDHLATRMRRNNENLIILSGGALHRQFAEPVQLADVLRAAVSEVEHYERAVIQSAPQCRIAAFAAGDLIRSISELIDNAAAFSPPDSQVVVAGRLTEDGSVVVEILDEGVGMAEAELREANHRIAFSGTDVPVSRQLGLFVVGRLTAKYDIRAHLTPRGDGSSGTRAMVLVPAELLNDADQQAGPAPEPVTEVVDRLESAGIIVRLPVLPTARTPASILFAAHVPADAPPMPAGFNWLKQRSGMARAATTQQVAVQTVITKAVTVEPPTGPNGLPKRVPKGQLRAGTAHEPPAAQARDAAKARGFLNGFQSGIRSGQNEKGDRRP</sequence>
<dbReference type="SMART" id="SM00387">
    <property type="entry name" value="HATPase_c"/>
    <property type="match status" value="1"/>
</dbReference>
<keyword evidence="3" id="KW-0597">Phosphoprotein</keyword>
<dbReference type="Gene3D" id="3.30.565.10">
    <property type="entry name" value="Histidine kinase-like ATPase, C-terminal domain"/>
    <property type="match status" value="1"/>
</dbReference>
<dbReference type="PANTHER" id="PTHR45436:SF5">
    <property type="entry name" value="SENSOR HISTIDINE KINASE TRCS"/>
    <property type="match status" value="1"/>
</dbReference>
<evidence type="ECO:0000259" key="8">
    <source>
        <dbReference type="SMART" id="SM00387"/>
    </source>
</evidence>
<dbReference type="EMBL" id="SOCP01000002">
    <property type="protein sequence ID" value="TDV56185.1"/>
    <property type="molecule type" value="Genomic_DNA"/>
</dbReference>
<dbReference type="Gene3D" id="6.10.340.10">
    <property type="match status" value="1"/>
</dbReference>
<dbReference type="InterPro" id="IPR036890">
    <property type="entry name" value="HATPase_C_sf"/>
</dbReference>
<comment type="catalytic activity">
    <reaction evidence="1">
        <text>ATP + protein L-histidine = ADP + protein N-phospho-L-histidine.</text>
        <dbReference type="EC" id="2.7.13.3"/>
    </reaction>
</comment>
<keyword evidence="5 9" id="KW-0418">Kinase</keyword>
<dbReference type="GO" id="GO:0000160">
    <property type="term" value="P:phosphorelay signal transduction system"/>
    <property type="evidence" value="ECO:0007669"/>
    <property type="project" value="TreeGrafter"/>
</dbReference>
<keyword evidence="7" id="KW-1133">Transmembrane helix</keyword>
<dbReference type="Proteomes" id="UP000294927">
    <property type="component" value="Unassembled WGS sequence"/>
</dbReference>
<proteinExistence type="predicted"/>
<evidence type="ECO:0000313" key="9">
    <source>
        <dbReference type="EMBL" id="TDV56185.1"/>
    </source>
</evidence>
<evidence type="ECO:0000256" key="5">
    <source>
        <dbReference type="ARBA" id="ARBA00022777"/>
    </source>
</evidence>
<feature type="domain" description="Histidine kinase/HSP90-like ATPase" evidence="8">
    <location>
        <begin position="520"/>
        <end position="632"/>
    </location>
</feature>
<feature type="transmembrane region" description="Helical" evidence="7">
    <location>
        <begin position="323"/>
        <end position="345"/>
    </location>
</feature>
<keyword evidence="4" id="KW-0808">Transferase</keyword>
<evidence type="ECO:0000256" key="7">
    <source>
        <dbReference type="SAM" id="Phobius"/>
    </source>
</evidence>
<dbReference type="GO" id="GO:0005886">
    <property type="term" value="C:plasma membrane"/>
    <property type="evidence" value="ECO:0007669"/>
    <property type="project" value="TreeGrafter"/>
</dbReference>
<comment type="caution">
    <text evidence="9">The sequence shown here is derived from an EMBL/GenBank/DDBJ whole genome shotgun (WGS) entry which is preliminary data.</text>
</comment>
<feature type="transmembrane region" description="Helical" evidence="7">
    <location>
        <begin position="27"/>
        <end position="48"/>
    </location>
</feature>
<organism evidence="9 10">
    <name type="scientific">Actinophytocola oryzae</name>
    <dbReference type="NCBI Taxonomy" id="502181"/>
    <lineage>
        <taxon>Bacteria</taxon>
        <taxon>Bacillati</taxon>
        <taxon>Actinomycetota</taxon>
        <taxon>Actinomycetes</taxon>
        <taxon>Pseudonocardiales</taxon>
        <taxon>Pseudonocardiaceae</taxon>
    </lineage>
</organism>
<dbReference type="InterPro" id="IPR003594">
    <property type="entry name" value="HATPase_dom"/>
</dbReference>
<dbReference type="Pfam" id="PF02518">
    <property type="entry name" value="HATPase_c"/>
    <property type="match status" value="1"/>
</dbReference>
<evidence type="ECO:0000256" key="1">
    <source>
        <dbReference type="ARBA" id="ARBA00000085"/>
    </source>
</evidence>
<protein>
    <recommendedName>
        <fullName evidence="2">histidine kinase</fullName>
        <ecNumber evidence="2">2.7.13.3</ecNumber>
    </recommendedName>
</protein>
<dbReference type="EC" id="2.7.13.3" evidence="2"/>
<name>A0A4R7W240_9PSEU</name>
<keyword evidence="10" id="KW-1185">Reference proteome</keyword>
<dbReference type="AlphaFoldDB" id="A0A4R7W240"/>
<keyword evidence="7" id="KW-0472">Membrane</keyword>
<reference evidence="9 10" key="1">
    <citation type="submission" date="2019-03" db="EMBL/GenBank/DDBJ databases">
        <title>Genomic Encyclopedia of Archaeal and Bacterial Type Strains, Phase II (KMG-II): from individual species to whole genera.</title>
        <authorList>
            <person name="Goeker M."/>
        </authorList>
    </citation>
    <scope>NUCLEOTIDE SEQUENCE [LARGE SCALE GENOMIC DNA]</scope>
    <source>
        <strain evidence="9 10">DSM 45499</strain>
    </source>
</reference>
<gene>
    <name evidence="9" type="ORF">CLV71_102251</name>
</gene>
<accession>A0A4R7W240</accession>
<dbReference type="SUPFAM" id="SSF55874">
    <property type="entry name" value="ATPase domain of HSP90 chaperone/DNA topoisomerase II/histidine kinase"/>
    <property type="match status" value="1"/>
</dbReference>
<evidence type="ECO:0000256" key="4">
    <source>
        <dbReference type="ARBA" id="ARBA00022679"/>
    </source>
</evidence>
<dbReference type="RefSeq" id="WP_166663941.1">
    <property type="nucleotide sequence ID" value="NZ_SOCP01000002.1"/>
</dbReference>
<dbReference type="Pfam" id="PF08376">
    <property type="entry name" value="NIT"/>
    <property type="match status" value="1"/>
</dbReference>
<dbReference type="GO" id="GO:0004673">
    <property type="term" value="F:protein histidine kinase activity"/>
    <property type="evidence" value="ECO:0007669"/>
    <property type="project" value="UniProtKB-EC"/>
</dbReference>
<feature type="compositionally biased region" description="Low complexity" evidence="6">
    <location>
        <begin position="745"/>
        <end position="754"/>
    </location>
</feature>
<evidence type="ECO:0000256" key="2">
    <source>
        <dbReference type="ARBA" id="ARBA00012438"/>
    </source>
</evidence>
<evidence type="ECO:0000256" key="6">
    <source>
        <dbReference type="SAM" id="MobiDB-lite"/>
    </source>
</evidence>
<keyword evidence="7" id="KW-0812">Transmembrane</keyword>
<feature type="region of interest" description="Disordered" evidence="6">
    <location>
        <begin position="722"/>
        <end position="782"/>
    </location>
</feature>
<dbReference type="PANTHER" id="PTHR45436">
    <property type="entry name" value="SENSOR HISTIDINE KINASE YKOH"/>
    <property type="match status" value="1"/>
</dbReference>
<evidence type="ECO:0000313" key="10">
    <source>
        <dbReference type="Proteomes" id="UP000294927"/>
    </source>
</evidence>